<keyword evidence="6 7" id="KW-0472">Membrane</keyword>
<feature type="transmembrane region" description="Helical" evidence="7">
    <location>
        <begin position="6"/>
        <end position="24"/>
    </location>
</feature>
<organism evidence="9 10">
    <name type="scientific">Desulfovibrio piger</name>
    <dbReference type="NCBI Taxonomy" id="901"/>
    <lineage>
        <taxon>Bacteria</taxon>
        <taxon>Pseudomonadati</taxon>
        <taxon>Thermodesulfobacteriota</taxon>
        <taxon>Desulfovibrionia</taxon>
        <taxon>Desulfovibrionales</taxon>
        <taxon>Desulfovibrionaceae</taxon>
        <taxon>Desulfovibrio</taxon>
    </lineage>
</organism>
<dbReference type="EMBL" id="JABAFY010000010">
    <property type="protein sequence ID" value="NME51738.1"/>
    <property type="molecule type" value="Genomic_DNA"/>
</dbReference>
<evidence type="ECO:0000256" key="2">
    <source>
        <dbReference type="ARBA" id="ARBA00022475"/>
    </source>
</evidence>
<evidence type="ECO:0000256" key="1">
    <source>
        <dbReference type="ARBA" id="ARBA00004651"/>
    </source>
</evidence>
<evidence type="ECO:0000256" key="6">
    <source>
        <dbReference type="ARBA" id="ARBA00023136"/>
    </source>
</evidence>
<keyword evidence="2" id="KW-1003">Cell membrane</keyword>
<feature type="transmembrane region" description="Helical" evidence="7">
    <location>
        <begin position="103"/>
        <end position="123"/>
    </location>
</feature>
<keyword evidence="4 7" id="KW-1133">Transmembrane helix</keyword>
<dbReference type="InterPro" id="IPR036197">
    <property type="entry name" value="NarG-like_sf"/>
</dbReference>
<keyword evidence="5" id="KW-0560">Oxidoreductase</keyword>
<dbReference type="RefSeq" id="WP_168935189.1">
    <property type="nucleotide sequence ID" value="NZ_CATXRN010000084.1"/>
</dbReference>
<evidence type="ECO:0000259" key="8">
    <source>
        <dbReference type="Pfam" id="PF02665"/>
    </source>
</evidence>
<dbReference type="GO" id="GO:0016491">
    <property type="term" value="F:oxidoreductase activity"/>
    <property type="evidence" value="ECO:0007669"/>
    <property type="project" value="UniProtKB-KW"/>
</dbReference>
<evidence type="ECO:0000256" key="3">
    <source>
        <dbReference type="ARBA" id="ARBA00022692"/>
    </source>
</evidence>
<accession>A0A848CBN8</accession>
<dbReference type="Gene3D" id="1.20.950.20">
    <property type="entry name" value="Transmembrane di-heme cytochromes, Chain C"/>
    <property type="match status" value="1"/>
</dbReference>
<dbReference type="Pfam" id="PF02665">
    <property type="entry name" value="Nitrate_red_gam"/>
    <property type="match status" value="1"/>
</dbReference>
<reference evidence="9 10" key="1">
    <citation type="submission" date="2020-04" db="EMBL/GenBank/DDBJ databases">
        <authorList>
            <person name="Hitch T.C.A."/>
            <person name="Wylensek D."/>
            <person name="Clavel T."/>
        </authorList>
    </citation>
    <scope>NUCLEOTIDE SEQUENCE [LARGE SCALE GENOMIC DNA]</scope>
    <source>
        <strain evidence="9 10">PG-251-APC-1</strain>
    </source>
</reference>
<dbReference type="AlphaFoldDB" id="A0A848CBN8"/>
<gene>
    <name evidence="9" type="ORF">HF854_04150</name>
</gene>
<sequence length="307" mass="34961">MTTLFYILAYLAVIGFVATAAIKVKGYLAASPLHVRWELYPVPHEGPKGSYGGSFMEETDWWTKPRHIDHMGDLKALLEEVLFLHATFTHNLKLWFRTYPFHLGLYMLMGGTIILVVAAFLRLFGMNPDGGFLTFVHNVINAISLLGMFGIIGGGIGLICRRLHDEGLRKYSTPEHFFNLGVFIVFALVGLVAWAFNPSFARMSGDFIYNLLTFNFADINSTTFVIHMLFGFFVLIWIPMTHMGHLLFKYFTYHDIRWGDTPTDFSQKNNEKMKQALQFKVSWAADHINGQGTKTWLDIATESPKKD</sequence>
<dbReference type="GO" id="GO:0005886">
    <property type="term" value="C:plasma membrane"/>
    <property type="evidence" value="ECO:0007669"/>
    <property type="project" value="UniProtKB-SubCell"/>
</dbReference>
<evidence type="ECO:0000313" key="10">
    <source>
        <dbReference type="Proteomes" id="UP000522333"/>
    </source>
</evidence>
<dbReference type="SUPFAM" id="SSF103501">
    <property type="entry name" value="Respiratory nitrate reductase 1 gamma chain"/>
    <property type="match status" value="1"/>
</dbReference>
<dbReference type="Proteomes" id="UP000522333">
    <property type="component" value="Unassembled WGS sequence"/>
</dbReference>
<comment type="subcellular location">
    <subcellularLocation>
        <location evidence="1">Cell membrane</location>
        <topology evidence="1">Multi-pass membrane protein</topology>
    </subcellularLocation>
</comment>
<proteinExistence type="predicted"/>
<evidence type="ECO:0000256" key="5">
    <source>
        <dbReference type="ARBA" id="ARBA00023002"/>
    </source>
</evidence>
<feature type="transmembrane region" description="Helical" evidence="7">
    <location>
        <begin position="177"/>
        <end position="196"/>
    </location>
</feature>
<name>A0A848CBN8_9BACT</name>
<evidence type="ECO:0000313" key="9">
    <source>
        <dbReference type="EMBL" id="NME51738.1"/>
    </source>
</evidence>
<evidence type="ECO:0000256" key="7">
    <source>
        <dbReference type="SAM" id="Phobius"/>
    </source>
</evidence>
<feature type="domain" description="NarG-like" evidence="8">
    <location>
        <begin position="91"/>
        <end position="253"/>
    </location>
</feature>
<feature type="transmembrane region" description="Helical" evidence="7">
    <location>
        <begin position="216"/>
        <end position="238"/>
    </location>
</feature>
<dbReference type="InterPro" id="IPR023234">
    <property type="entry name" value="NarG-like_domain"/>
</dbReference>
<keyword evidence="3 7" id="KW-0812">Transmembrane</keyword>
<protein>
    <submittedName>
        <fullName evidence="9">Nitrate reductase</fullName>
    </submittedName>
</protein>
<comment type="caution">
    <text evidence="9">The sequence shown here is derived from an EMBL/GenBank/DDBJ whole genome shotgun (WGS) entry which is preliminary data.</text>
</comment>
<evidence type="ECO:0000256" key="4">
    <source>
        <dbReference type="ARBA" id="ARBA00022989"/>
    </source>
</evidence>
<feature type="transmembrane region" description="Helical" evidence="7">
    <location>
        <begin position="135"/>
        <end position="156"/>
    </location>
</feature>